<dbReference type="EMBL" id="KI630313">
    <property type="protein sequence ID" value="EYU42153.1"/>
    <property type="molecule type" value="Genomic_DNA"/>
</dbReference>
<dbReference type="AlphaFoldDB" id="A0A022RQV2"/>
<reference evidence="2 3" key="1">
    <citation type="journal article" date="2013" name="Proc. Natl. Acad. Sci. U.S.A.">
        <title>Fine-scale variation in meiotic recombination in Mimulus inferred from population shotgun sequencing.</title>
        <authorList>
            <person name="Hellsten U."/>
            <person name="Wright K.M."/>
            <person name="Jenkins J."/>
            <person name="Shu S."/>
            <person name="Yuan Y."/>
            <person name="Wessler S.R."/>
            <person name="Schmutz J."/>
            <person name="Willis J.H."/>
            <person name="Rokhsar D.S."/>
        </authorList>
    </citation>
    <scope>NUCLEOTIDE SEQUENCE [LARGE SCALE GENOMIC DNA]</scope>
    <source>
        <strain evidence="3">cv. DUN x IM62</strain>
    </source>
</reference>
<sequence length="148" mass="16510">APFLSLDMNALAAQLSKAKLSERIFVEPDLLPRELLDDDLHACVEDKHNPQTCTSSAETVSRASSISRNQEVAEDVKQYHKPDERSKKPTKQTKYEISQSQKTNSITEKIVDSSKPSVFEAANAELELDMLLESLSGSSVGIHRRVKR</sequence>
<proteinExistence type="predicted"/>
<dbReference type="InterPro" id="IPR053342">
    <property type="entry name" value="Exosome_cofactor/PTGS_suppr"/>
</dbReference>
<evidence type="ECO:0000313" key="3">
    <source>
        <dbReference type="Proteomes" id="UP000030748"/>
    </source>
</evidence>
<dbReference type="PANTHER" id="PTHR37260:SF2">
    <property type="entry name" value="PROTEIN ECERIFERUM 16"/>
    <property type="match status" value="1"/>
</dbReference>
<feature type="region of interest" description="Disordered" evidence="1">
    <location>
        <begin position="49"/>
        <end position="109"/>
    </location>
</feature>
<keyword evidence="3" id="KW-1185">Reference proteome</keyword>
<dbReference type="Proteomes" id="UP000030748">
    <property type="component" value="Unassembled WGS sequence"/>
</dbReference>
<evidence type="ECO:0000313" key="2">
    <source>
        <dbReference type="EMBL" id="EYU42153.1"/>
    </source>
</evidence>
<organism evidence="2 3">
    <name type="scientific">Erythranthe guttata</name>
    <name type="common">Yellow monkey flower</name>
    <name type="synonym">Mimulus guttatus</name>
    <dbReference type="NCBI Taxonomy" id="4155"/>
    <lineage>
        <taxon>Eukaryota</taxon>
        <taxon>Viridiplantae</taxon>
        <taxon>Streptophyta</taxon>
        <taxon>Embryophyta</taxon>
        <taxon>Tracheophyta</taxon>
        <taxon>Spermatophyta</taxon>
        <taxon>Magnoliopsida</taxon>
        <taxon>eudicotyledons</taxon>
        <taxon>Gunneridae</taxon>
        <taxon>Pentapetalae</taxon>
        <taxon>asterids</taxon>
        <taxon>lamiids</taxon>
        <taxon>Lamiales</taxon>
        <taxon>Phrymaceae</taxon>
        <taxon>Erythranthe</taxon>
    </lineage>
</organism>
<accession>A0A022RQV2</accession>
<gene>
    <name evidence="2" type="ORF">MIMGU_mgv1a0148261mg</name>
</gene>
<dbReference type="eggNOG" id="ENOG502QPUK">
    <property type="taxonomic scope" value="Eukaryota"/>
</dbReference>
<feature type="compositionally biased region" description="Polar residues" evidence="1">
    <location>
        <begin position="50"/>
        <end position="70"/>
    </location>
</feature>
<name>A0A022RQV2_ERYGU</name>
<evidence type="ECO:0000256" key="1">
    <source>
        <dbReference type="SAM" id="MobiDB-lite"/>
    </source>
</evidence>
<dbReference type="PANTHER" id="PTHR37260">
    <property type="entry name" value="PHOSPHORELAY PROTEIN"/>
    <property type="match status" value="1"/>
</dbReference>
<feature type="non-terminal residue" evidence="2">
    <location>
        <position position="1"/>
    </location>
</feature>
<feature type="compositionally biased region" description="Polar residues" evidence="1">
    <location>
        <begin position="95"/>
        <end position="107"/>
    </location>
</feature>
<feature type="compositionally biased region" description="Basic and acidic residues" evidence="1">
    <location>
        <begin position="74"/>
        <end position="87"/>
    </location>
</feature>
<protein>
    <submittedName>
        <fullName evidence="2">Uncharacterized protein</fullName>
    </submittedName>
</protein>